<keyword evidence="3" id="KW-1185">Reference proteome</keyword>
<dbReference type="Proteomes" id="UP000617628">
    <property type="component" value="Unassembled WGS sequence"/>
</dbReference>
<comment type="caution">
    <text evidence="2">The sequence shown here is derived from an EMBL/GenBank/DDBJ whole genome shotgun (WGS) entry which is preliminary data.</text>
</comment>
<evidence type="ECO:0000313" key="2">
    <source>
        <dbReference type="EMBL" id="MBK1879932.1"/>
    </source>
</evidence>
<feature type="domain" description="Bacterial repeat" evidence="1">
    <location>
        <begin position="733"/>
        <end position="781"/>
    </location>
</feature>
<sequence>MITIRVWMLLLGLLVAPLGIWGSTEGFVEALGLADSGISITAVPDGLELREDVGRSDGKSLGITTAGEDVSAQIYLEFPAAGLFTYWTRVDSNDAPGTWVRWFLEVKEGQLSTWIYRYARGNVGATKVEWYIDDAHFQEGWGIKDSSSGGFLESEQIPVSGGDEYGFIVRAIPYEGNRFLDWLSASSEAYAHLWPREFQEELVFKSRDLYHSFSANFGEERSIVGGTIAVNVRETYEFGPETDGVVSEVRADKVRFFPSGPGVFRFRTNAGVSISNEGSREGDLSMIVEELDEGETYRDVEVAIPEWVDRLVLSVWDRGETTLSELRHIAGAEHYPIPVEVIGEGSIDRKWSVNEDGEGVRTLTASPDENWEFVRWEGDVFSSDSELQVTEDFDGELIARFALENIELGGLRWYLSPSRMTSETRTSDRFELGALPADVYGQDVKIATEVKGPGRLEFEVEGHGSFEFMFDGAEIEGSKPFREGGVYSVEVPVGTHWLYGKLNTYTSNGIDPLFWIENVTYEEVRYVVTPGAWGAGSVEIEPDGSGLAFGQKLDATAVPDPGSVFLGWAFLGEGQDFEFVALDENEAPLDKSFYVTQDSDLRAIFGTSVEDGFFKGLAVSSADLSVQEVGDAESGRAFVCDGMGDGDWMKLFTAEDRKPAEMVLRWKGELSSEEGTLKILAGMSDGTVVEGLIGDSWEKGFVTAPDGEVVDWVAISLAGAEGKAYLEISDMRYVVAFEPATGATVSIEPSKDLYSHGERITIGVTVDPQYEFWGWGGELAGQPAQFEHVVENTIRGKSPAGAPSNFNGVRILEGEEEFWRLAKGQGTENSVSIQRIEDGFGLGSLSVEVEGPGVLSFVNYCTDIDVYVDGVELSFHLLEGRSAKDGNVRVQVPVSEGKHIVDVLIVGRTACYDAGKRVEGTKCYFDEVMFRSGYLLRSKTEQESSALGLGDDVWVAGEVVTLKAGSEDEAFARWSSPFENEAAEFDVQVAGHARVFPHFDDEEIVSDKLVRFEGMYLINANLRELLSFDGGFGANVASRLRFDYSLVRQVSFMPRVFSEDDEAFVMVRVLSDSGLVLEEIVNVGEERMISFATDPEFGEFVVEFLPWSDESQVTCVLACFSPEGQEETDVSIGYGVTIEPNKRDFEFGEKAVVTASETLGEGAKVMVTRKKGIELQGDPIGEELTFVAKGAGYSQFVGLHDVGGGAYLAADRDIEVEIQSDVVRSGDSAFAVDLSKSKSILIPTTGASVLKFWVYLDFGERITINSYPDGRYTNSQTLKPYLSLVGEGGWHQVSYTASDFDEGIKILAGPGRLEFDDFEFSNGYGFDYTVGPNYAVSESPQRTAYRIGELVTLEISSGGENEVGWFSDSGSVIRRRAGMSQVEPWFGEELAYGWEGFRVRGVPVLADYSGGGQLALKGDGKLSTQVLATLEGPSLMEFRYSPHHSSALSADLSVKVNGEEVRRFTDLATRTVLLQLEEGPNEVVLEFVGDAERYSDWIASLSDLGVHPGYSVVFDGAFSNGEIQALPRSRGLEEGDELLVVFNPSSGYSYYSSDGTLHKGFEKMEVDGHILLKGGFYRAHYGEESPFLQNGQGGEWFANLEGPGVVKVTDSQPGQLRAFWNGEPLFNRNGDDRSAVYLIPEEEGEFFLEQTYNASHYMPVEFHPGYGIVNTVEFGPVELEPRLESYPAGMEVSVTHESGSFGTAEESFTLVMDRHHVLANPVVRELGFKGRTYRTPKFGWVVKETEDPYDSDAGVFWAMAPLEDGKRSWLETTVSGPCELYFDFNAYTDSYDVEILVDGVRTFRGFSSDSKISIREGDHVVRIRGIGASRVILKELTVIGVEGEDTPKESEDDADGDGVPYWLEERWRTSDEDAENWFRIVEHGADKRLCLLFPNPGSVRETWLDYWAESDQTSEPLFLTAPLWRFETIAYDGAGPIDSILLPIDQLRDGAKLFRIRIDSW</sequence>
<organism evidence="2 3">
    <name type="scientific">Pelagicoccus mobilis</name>
    <dbReference type="NCBI Taxonomy" id="415221"/>
    <lineage>
        <taxon>Bacteria</taxon>
        <taxon>Pseudomonadati</taxon>
        <taxon>Verrucomicrobiota</taxon>
        <taxon>Opitutia</taxon>
        <taxon>Puniceicoccales</taxon>
        <taxon>Pelagicoccaceae</taxon>
        <taxon>Pelagicoccus</taxon>
    </lineage>
</organism>
<gene>
    <name evidence="2" type="ORF">JIN87_23810</name>
</gene>
<reference evidence="2" key="1">
    <citation type="submission" date="2021-01" db="EMBL/GenBank/DDBJ databases">
        <title>Modified the classification status of verrucomicrobia.</title>
        <authorList>
            <person name="Feng X."/>
        </authorList>
    </citation>
    <scope>NUCLEOTIDE SEQUENCE</scope>
    <source>
        <strain evidence="2">KCTC 13126</strain>
    </source>
</reference>
<dbReference type="InterPro" id="IPR044060">
    <property type="entry name" value="Bacterial_rp_domain"/>
</dbReference>
<dbReference type="EMBL" id="JAENIL010000063">
    <property type="protein sequence ID" value="MBK1879932.1"/>
    <property type="molecule type" value="Genomic_DNA"/>
</dbReference>
<dbReference type="RefSeq" id="WP_200358322.1">
    <property type="nucleotide sequence ID" value="NZ_JAENIL010000063.1"/>
</dbReference>
<protein>
    <recommendedName>
        <fullName evidence="1">Bacterial repeat domain-containing protein</fullName>
    </recommendedName>
</protein>
<proteinExistence type="predicted"/>
<feature type="domain" description="Bacterial repeat" evidence="1">
    <location>
        <begin position="342"/>
        <end position="386"/>
    </location>
</feature>
<dbReference type="Pfam" id="PF18998">
    <property type="entry name" value="Flg_new_2"/>
    <property type="match status" value="2"/>
</dbReference>
<accession>A0A934S052</accession>
<evidence type="ECO:0000259" key="1">
    <source>
        <dbReference type="Pfam" id="PF18998"/>
    </source>
</evidence>
<name>A0A934S052_9BACT</name>
<evidence type="ECO:0000313" key="3">
    <source>
        <dbReference type="Proteomes" id="UP000617628"/>
    </source>
</evidence>